<dbReference type="PANTHER" id="PTHR35795">
    <property type="entry name" value="SLR1885 PROTEIN"/>
    <property type="match status" value="1"/>
</dbReference>
<dbReference type="InterPro" id="IPR006674">
    <property type="entry name" value="HD_domain"/>
</dbReference>
<keyword evidence="3" id="KW-1185">Reference proteome</keyword>
<reference evidence="2 3" key="1">
    <citation type="submission" date="2020-08" db="EMBL/GenBank/DDBJ databases">
        <title>Genomic Encyclopedia of Type Strains, Phase IV (KMG-IV): sequencing the most valuable type-strain genomes for metagenomic binning, comparative biology and taxonomic classification.</title>
        <authorList>
            <person name="Goeker M."/>
        </authorList>
    </citation>
    <scope>NUCLEOTIDE SEQUENCE [LARGE SCALE GENOMIC DNA]</scope>
    <source>
        <strain evidence="2 3">DSM 22071</strain>
    </source>
</reference>
<dbReference type="SMART" id="SM00471">
    <property type="entry name" value="HDc"/>
    <property type="match status" value="1"/>
</dbReference>
<sequence length="209" mass="23692">MGTSIDIRGELYRYYDGEPQRLREHVQRVCTLALELGKSHDLPEVEVETAALGHDLFRARSNDFLCRQASHYGIKRSDWDAAPILYHGPLAAAYLYHEHGYTQADVLLAIACHTNLSRNSAMNPVAQVLFIADKIEPGKPKGYNDEIIQLAKRCLSKAAAELIRYIIAHIQQNESYKVPQDLREALEVLILRSSAENNWQPAKSRCFMT</sequence>
<dbReference type="InterPro" id="IPR003607">
    <property type="entry name" value="HD/PDEase_dom"/>
</dbReference>
<dbReference type="Gene3D" id="1.10.3210.10">
    <property type="entry name" value="Hypothetical protein af1432"/>
    <property type="match status" value="1"/>
</dbReference>
<evidence type="ECO:0000313" key="2">
    <source>
        <dbReference type="EMBL" id="MBB5021415.1"/>
    </source>
</evidence>
<name>A0A7W7Y3I7_9BACT</name>
<protein>
    <submittedName>
        <fullName evidence="2">Putative HD superfamily hydrolase involved in NAD metabolism</fullName>
    </submittedName>
</protein>
<keyword evidence="2" id="KW-0378">Hydrolase</keyword>
<dbReference type="Proteomes" id="UP000528322">
    <property type="component" value="Unassembled WGS sequence"/>
</dbReference>
<dbReference type="AlphaFoldDB" id="A0A7W7Y3I7"/>
<dbReference type="Pfam" id="PF01966">
    <property type="entry name" value="HD"/>
    <property type="match status" value="1"/>
</dbReference>
<dbReference type="RefSeq" id="WP_183730062.1">
    <property type="nucleotide sequence ID" value="NZ_JACHID010000003.1"/>
</dbReference>
<accession>A0A7W7Y3I7</accession>
<dbReference type="EMBL" id="JACHID010000003">
    <property type="protein sequence ID" value="MBB5021415.1"/>
    <property type="molecule type" value="Genomic_DNA"/>
</dbReference>
<evidence type="ECO:0000313" key="3">
    <source>
        <dbReference type="Proteomes" id="UP000528322"/>
    </source>
</evidence>
<gene>
    <name evidence="2" type="ORF">HNR37_000724</name>
</gene>
<organism evidence="2 3">
    <name type="scientific">Desulfurispira natronophila</name>
    <dbReference type="NCBI Taxonomy" id="682562"/>
    <lineage>
        <taxon>Bacteria</taxon>
        <taxon>Pseudomonadati</taxon>
        <taxon>Chrysiogenota</taxon>
        <taxon>Chrysiogenia</taxon>
        <taxon>Chrysiogenales</taxon>
        <taxon>Chrysiogenaceae</taxon>
        <taxon>Desulfurispira</taxon>
    </lineage>
</organism>
<dbReference type="PANTHER" id="PTHR35795:SF1">
    <property type="entry name" value="BIS(5'-NUCLEOSYL)-TETRAPHOSPHATASE, SYMMETRICAL"/>
    <property type="match status" value="1"/>
</dbReference>
<dbReference type="GO" id="GO:0016787">
    <property type="term" value="F:hydrolase activity"/>
    <property type="evidence" value="ECO:0007669"/>
    <property type="project" value="UniProtKB-KW"/>
</dbReference>
<evidence type="ECO:0000259" key="1">
    <source>
        <dbReference type="SMART" id="SM00471"/>
    </source>
</evidence>
<comment type="caution">
    <text evidence="2">The sequence shown here is derived from an EMBL/GenBank/DDBJ whole genome shotgun (WGS) entry which is preliminary data.</text>
</comment>
<dbReference type="SUPFAM" id="SSF109604">
    <property type="entry name" value="HD-domain/PDEase-like"/>
    <property type="match status" value="1"/>
</dbReference>
<dbReference type="InterPro" id="IPR051094">
    <property type="entry name" value="Diverse_Catalytic_Enzymes"/>
</dbReference>
<proteinExistence type="predicted"/>
<feature type="domain" description="HD/PDEase" evidence="1">
    <location>
        <begin position="18"/>
        <end position="147"/>
    </location>
</feature>